<evidence type="ECO:0000313" key="1">
    <source>
        <dbReference type="EMBL" id="TFK66180.1"/>
    </source>
</evidence>
<sequence>MTTRVPAVKDDDDSDSELWGNFRDDIDWEGDLDSEYDAVKQGDSSAARESETVQENHSHAAAASAQPMVVKRESAPLSENRPFNVTASAGDPKRSASRFPHARFTPSSPSKETVVVSDGDGDDTDNEPISEPVTRNSSLLDVPSTSTSMTSIDSARVVAPSSSRVWTDRPPNTQPKLRQIPTNRIARCSAVASQVRVFKLSQQKPLDTPSVQIPSLPSGHQAAQPSRDIATRPPPALGPSKRFLDDQIGVDLKVEIIAHDSQVQRALDQNQIPWGAQWELARGVTLGAWGWADVMTEIQSFRGPNNVETAYKVVSTMMKRVLPPNIRPHTIWKELDREQAAIIENRERGLGLMGTWYDEPDWYGGRIQQLARVVKNGKTYKIQLQCMEKRRSHRFARYLGSRRIIQLRVPDDLVNQENKAIRSWLQRKFVLCGRVYVPFHSKEGSAYLMETNENYDRFSANWAGDQYRRSFAHFINWHNPLHLNEQAISKWSTRFGLGLSNSIPTIELALQNMEFIDDKYADGFDPSADRKAQAEEILTDGCGFMNEAMAKAVQRVMAYTSRPTALQGRIAGAKGLWTLHPTDNDPEPKIWIRKSQNKINLPTEQSSKSHRIFELVATSHYSSSAPLKGQSIVNLSFNGVPQDLLINLLEIGLRQQVQPLMEWDKRNASSMNLWQTINLLGGVVTSRSQRLASSLGRALGLAGRLWDRDKTELADARDTDPIEEMPSSPNRQPYSGAPIGPHETCVELIQAGFHPADSIPLRKKIRDVMKLAIQSAIDDCCIPLSTSVRAFVIPDPVGVLLPGEIFFRSSQGIKDEITQTFFNVLVGEVLIGRYPILLPSDVQRVVAVDDVRLHKWSDVIIVPSTGKYSFANILSGGDYDGDEPFIIWEPSLVEQFDNKNLFREPDDLKGFFESQVEKVSQFRERVQCLPKKEAQEAFQEVLLLGLSDAKVGMYSKFHQFATNKYGYAHPETILFAYLSTTLLDSSKSGLRLKEGVFEEHNQRFSRDWPSEDDVQRASSGQQQDENILDAIKSAGLRIQNEVLALFDQQLPPSKSGHDPHLPAPYFAAKEAAEIALARYDVPQLERELVLIQAHVQGAYKKWSNACSESRRRKDTFFGDDSKKKKSASSKRSEDLFVEAARLFAEPVPGVLITQNVNEIKASYSHSVSASFGLSVAFQDLCVIKARASSTGIAATIRTFDEAKALASSSLRALSKVGLEGI</sequence>
<organism evidence="1 2">
    <name type="scientific">Pluteus cervinus</name>
    <dbReference type="NCBI Taxonomy" id="181527"/>
    <lineage>
        <taxon>Eukaryota</taxon>
        <taxon>Fungi</taxon>
        <taxon>Dikarya</taxon>
        <taxon>Basidiomycota</taxon>
        <taxon>Agaricomycotina</taxon>
        <taxon>Agaricomycetes</taxon>
        <taxon>Agaricomycetidae</taxon>
        <taxon>Agaricales</taxon>
        <taxon>Pluteineae</taxon>
        <taxon>Pluteaceae</taxon>
        <taxon>Pluteus</taxon>
    </lineage>
</organism>
<reference evidence="1 2" key="1">
    <citation type="journal article" date="2019" name="Nat. Ecol. Evol.">
        <title>Megaphylogeny resolves global patterns of mushroom evolution.</title>
        <authorList>
            <person name="Varga T."/>
            <person name="Krizsan K."/>
            <person name="Foldi C."/>
            <person name="Dima B."/>
            <person name="Sanchez-Garcia M."/>
            <person name="Sanchez-Ramirez S."/>
            <person name="Szollosi G.J."/>
            <person name="Szarkandi J.G."/>
            <person name="Papp V."/>
            <person name="Albert L."/>
            <person name="Andreopoulos W."/>
            <person name="Angelini C."/>
            <person name="Antonin V."/>
            <person name="Barry K.W."/>
            <person name="Bougher N.L."/>
            <person name="Buchanan P."/>
            <person name="Buyck B."/>
            <person name="Bense V."/>
            <person name="Catcheside P."/>
            <person name="Chovatia M."/>
            <person name="Cooper J."/>
            <person name="Damon W."/>
            <person name="Desjardin D."/>
            <person name="Finy P."/>
            <person name="Geml J."/>
            <person name="Haridas S."/>
            <person name="Hughes K."/>
            <person name="Justo A."/>
            <person name="Karasinski D."/>
            <person name="Kautmanova I."/>
            <person name="Kiss B."/>
            <person name="Kocsube S."/>
            <person name="Kotiranta H."/>
            <person name="LaButti K.M."/>
            <person name="Lechner B.E."/>
            <person name="Liimatainen K."/>
            <person name="Lipzen A."/>
            <person name="Lukacs Z."/>
            <person name="Mihaltcheva S."/>
            <person name="Morgado L.N."/>
            <person name="Niskanen T."/>
            <person name="Noordeloos M.E."/>
            <person name="Ohm R.A."/>
            <person name="Ortiz-Santana B."/>
            <person name="Ovrebo C."/>
            <person name="Racz N."/>
            <person name="Riley R."/>
            <person name="Savchenko A."/>
            <person name="Shiryaev A."/>
            <person name="Soop K."/>
            <person name="Spirin V."/>
            <person name="Szebenyi C."/>
            <person name="Tomsovsky M."/>
            <person name="Tulloss R.E."/>
            <person name="Uehling J."/>
            <person name="Grigoriev I.V."/>
            <person name="Vagvolgyi C."/>
            <person name="Papp T."/>
            <person name="Martin F.M."/>
            <person name="Miettinen O."/>
            <person name="Hibbett D.S."/>
            <person name="Nagy L.G."/>
        </authorList>
    </citation>
    <scope>NUCLEOTIDE SEQUENCE [LARGE SCALE GENOMIC DNA]</scope>
    <source>
        <strain evidence="1 2">NL-1719</strain>
    </source>
</reference>
<dbReference type="Proteomes" id="UP000308600">
    <property type="component" value="Unassembled WGS sequence"/>
</dbReference>
<proteinExistence type="predicted"/>
<accession>A0ACD3AKH0</accession>
<keyword evidence="2" id="KW-1185">Reference proteome</keyword>
<gene>
    <name evidence="1" type="ORF">BDN72DRAFT_900047</name>
</gene>
<evidence type="ECO:0000313" key="2">
    <source>
        <dbReference type="Proteomes" id="UP000308600"/>
    </source>
</evidence>
<dbReference type="EMBL" id="ML208413">
    <property type="protein sequence ID" value="TFK66180.1"/>
    <property type="molecule type" value="Genomic_DNA"/>
</dbReference>
<name>A0ACD3AKH0_9AGAR</name>
<protein>
    <submittedName>
        <fullName evidence="1">Uncharacterized protein</fullName>
    </submittedName>
</protein>